<dbReference type="InterPro" id="IPR000524">
    <property type="entry name" value="Tscrpt_reg_HTH_GntR"/>
</dbReference>
<dbReference type="SMART" id="SM00345">
    <property type="entry name" value="HTH_GNTR"/>
    <property type="match status" value="1"/>
</dbReference>
<dbReference type="Proteomes" id="UP000886785">
    <property type="component" value="Unassembled WGS sequence"/>
</dbReference>
<evidence type="ECO:0000256" key="2">
    <source>
        <dbReference type="ARBA" id="ARBA00023125"/>
    </source>
</evidence>
<dbReference type="PANTHER" id="PTHR43537">
    <property type="entry name" value="TRANSCRIPTIONAL REGULATOR, GNTR FAMILY"/>
    <property type="match status" value="1"/>
</dbReference>
<keyword evidence="1" id="KW-0805">Transcription regulation</keyword>
<dbReference type="GO" id="GO:0003700">
    <property type="term" value="F:DNA-binding transcription factor activity"/>
    <property type="evidence" value="ECO:0007669"/>
    <property type="project" value="InterPro"/>
</dbReference>
<gene>
    <name evidence="5" type="ORF">IAA54_08090</name>
</gene>
<organism evidence="5 6">
    <name type="scientific">Candidatus Gallacutalibacter pullicola</name>
    <dbReference type="NCBI Taxonomy" id="2840830"/>
    <lineage>
        <taxon>Bacteria</taxon>
        <taxon>Bacillati</taxon>
        <taxon>Bacillota</taxon>
        <taxon>Clostridia</taxon>
        <taxon>Eubacteriales</taxon>
        <taxon>Candidatus Gallacutalibacter</taxon>
    </lineage>
</organism>
<dbReference type="PROSITE" id="PS50949">
    <property type="entry name" value="HTH_GNTR"/>
    <property type="match status" value="1"/>
</dbReference>
<dbReference type="EMBL" id="DVHF01000089">
    <property type="protein sequence ID" value="HIR57617.1"/>
    <property type="molecule type" value="Genomic_DNA"/>
</dbReference>
<reference evidence="5" key="2">
    <citation type="journal article" date="2021" name="PeerJ">
        <title>Extensive microbial diversity within the chicken gut microbiome revealed by metagenomics and culture.</title>
        <authorList>
            <person name="Gilroy R."/>
            <person name="Ravi A."/>
            <person name="Getino M."/>
            <person name="Pursley I."/>
            <person name="Horton D.L."/>
            <person name="Alikhan N.F."/>
            <person name="Baker D."/>
            <person name="Gharbi K."/>
            <person name="Hall N."/>
            <person name="Watson M."/>
            <person name="Adriaenssens E.M."/>
            <person name="Foster-Nyarko E."/>
            <person name="Jarju S."/>
            <person name="Secka A."/>
            <person name="Antonio M."/>
            <person name="Oren A."/>
            <person name="Chaudhuri R.R."/>
            <person name="La Ragione R."/>
            <person name="Hildebrand F."/>
            <person name="Pallen M.J."/>
        </authorList>
    </citation>
    <scope>NUCLEOTIDE SEQUENCE</scope>
    <source>
        <strain evidence="5">ChiSjej1B19-7085</strain>
    </source>
</reference>
<dbReference type="Gene3D" id="1.10.10.10">
    <property type="entry name" value="Winged helix-like DNA-binding domain superfamily/Winged helix DNA-binding domain"/>
    <property type="match status" value="1"/>
</dbReference>
<dbReference type="SUPFAM" id="SSF48008">
    <property type="entry name" value="GntR ligand-binding domain-like"/>
    <property type="match status" value="1"/>
</dbReference>
<dbReference type="PANTHER" id="PTHR43537:SF24">
    <property type="entry name" value="GLUCONATE OPERON TRANSCRIPTIONAL REPRESSOR"/>
    <property type="match status" value="1"/>
</dbReference>
<dbReference type="SMART" id="SM00895">
    <property type="entry name" value="FCD"/>
    <property type="match status" value="1"/>
</dbReference>
<protein>
    <submittedName>
        <fullName evidence="5">GntR family transcriptional regulator</fullName>
    </submittedName>
</protein>
<dbReference type="Pfam" id="PF00392">
    <property type="entry name" value="GntR"/>
    <property type="match status" value="1"/>
</dbReference>
<proteinExistence type="predicted"/>
<dbReference type="InterPro" id="IPR036388">
    <property type="entry name" value="WH-like_DNA-bd_sf"/>
</dbReference>
<evidence type="ECO:0000259" key="4">
    <source>
        <dbReference type="PROSITE" id="PS50949"/>
    </source>
</evidence>
<evidence type="ECO:0000313" key="5">
    <source>
        <dbReference type="EMBL" id="HIR57617.1"/>
    </source>
</evidence>
<feature type="domain" description="HTH gntR-type" evidence="4">
    <location>
        <begin position="1"/>
        <end position="66"/>
    </location>
</feature>
<dbReference type="AlphaFoldDB" id="A0A9D1DRL6"/>
<reference evidence="5" key="1">
    <citation type="submission" date="2020-10" db="EMBL/GenBank/DDBJ databases">
        <authorList>
            <person name="Gilroy R."/>
        </authorList>
    </citation>
    <scope>NUCLEOTIDE SEQUENCE</scope>
    <source>
        <strain evidence="5">ChiSjej1B19-7085</strain>
    </source>
</reference>
<dbReference type="InterPro" id="IPR008920">
    <property type="entry name" value="TF_FadR/GntR_C"/>
</dbReference>
<keyword evidence="2" id="KW-0238">DNA-binding</keyword>
<sequence length="211" mass="24438">MKKKAYDTIKEKIIDCEYMPSTFLNETMLMSVVGTSRTPIREALNKLEQEKLVKILPKKGIVVSEITIRDITAVYQVRELVEPYIIRTWGMNIPVNTLQKYKERTQDSGTNDSMEDQFLLDDAFHRVIINACDNSYLFNLLCNVYDQNHRIRIISGRLQTRLEESAHEHLKIIEYLLDKKYEEAALTMGEHLAQSKKAAFESMLAGNGYKL</sequence>
<dbReference type="Gene3D" id="1.20.120.530">
    <property type="entry name" value="GntR ligand-binding domain-like"/>
    <property type="match status" value="1"/>
</dbReference>
<accession>A0A9D1DRL6</accession>
<evidence type="ECO:0000256" key="3">
    <source>
        <dbReference type="ARBA" id="ARBA00023163"/>
    </source>
</evidence>
<evidence type="ECO:0000256" key="1">
    <source>
        <dbReference type="ARBA" id="ARBA00023015"/>
    </source>
</evidence>
<keyword evidence="3" id="KW-0804">Transcription</keyword>
<dbReference type="InterPro" id="IPR036390">
    <property type="entry name" value="WH_DNA-bd_sf"/>
</dbReference>
<dbReference type="GO" id="GO:0003677">
    <property type="term" value="F:DNA binding"/>
    <property type="evidence" value="ECO:0007669"/>
    <property type="project" value="UniProtKB-KW"/>
</dbReference>
<dbReference type="Pfam" id="PF07729">
    <property type="entry name" value="FCD"/>
    <property type="match status" value="1"/>
</dbReference>
<dbReference type="SUPFAM" id="SSF46785">
    <property type="entry name" value="Winged helix' DNA-binding domain"/>
    <property type="match status" value="1"/>
</dbReference>
<name>A0A9D1DRL6_9FIRM</name>
<dbReference type="InterPro" id="IPR011711">
    <property type="entry name" value="GntR_C"/>
</dbReference>
<evidence type="ECO:0000313" key="6">
    <source>
        <dbReference type="Proteomes" id="UP000886785"/>
    </source>
</evidence>
<comment type="caution">
    <text evidence="5">The sequence shown here is derived from an EMBL/GenBank/DDBJ whole genome shotgun (WGS) entry which is preliminary data.</text>
</comment>